<dbReference type="AlphaFoldDB" id="A0A3G8JLL5"/>
<accession>A0A3G8JLL5</accession>
<dbReference type="EMBL" id="CP033972">
    <property type="protein sequence ID" value="AZG45977.1"/>
    <property type="molecule type" value="Genomic_DNA"/>
</dbReference>
<gene>
    <name evidence="1" type="ORF">D7316_02577</name>
</gene>
<protein>
    <submittedName>
        <fullName evidence="1">Uncharacterized protein</fullName>
    </submittedName>
</protein>
<organism evidence="1 2">
    <name type="scientific">Gordonia insulae</name>
    <dbReference type="NCBI Taxonomy" id="2420509"/>
    <lineage>
        <taxon>Bacteria</taxon>
        <taxon>Bacillati</taxon>
        <taxon>Actinomycetota</taxon>
        <taxon>Actinomycetes</taxon>
        <taxon>Mycobacteriales</taxon>
        <taxon>Gordoniaceae</taxon>
        <taxon>Gordonia</taxon>
    </lineage>
</organism>
<keyword evidence="2" id="KW-1185">Reference proteome</keyword>
<evidence type="ECO:0000313" key="1">
    <source>
        <dbReference type="EMBL" id="AZG45977.1"/>
    </source>
</evidence>
<dbReference type="KEGG" id="gom:D7316_02577"/>
<sequence>MMQELTCGTCGTTVLAEKFSPSHTSIQWLDDARHSCPEFARLIAAGDHISAIPTCPALRNTIEEAARRGLIATDSRRVEPARGHHCRKVTS</sequence>
<reference evidence="1 2" key="1">
    <citation type="submission" date="2018-11" db="EMBL/GenBank/DDBJ databases">
        <title>Gordonia insulae sp. nov., isolated from an island soil.</title>
        <authorList>
            <person name="Kim Y.S."/>
            <person name="Kim S.B."/>
        </authorList>
    </citation>
    <scope>NUCLEOTIDE SEQUENCE [LARGE SCALE GENOMIC DNA]</scope>
    <source>
        <strain evidence="1 2">MMS17-SY073</strain>
    </source>
</reference>
<proteinExistence type="predicted"/>
<dbReference type="Proteomes" id="UP000271469">
    <property type="component" value="Chromosome"/>
</dbReference>
<evidence type="ECO:0000313" key="2">
    <source>
        <dbReference type="Proteomes" id="UP000271469"/>
    </source>
</evidence>
<dbReference type="RefSeq" id="WP_331852569.1">
    <property type="nucleotide sequence ID" value="NZ_CP033972.1"/>
</dbReference>
<name>A0A3G8JLL5_9ACTN</name>